<feature type="non-terminal residue" evidence="6">
    <location>
        <position position="105"/>
    </location>
</feature>
<dbReference type="GO" id="GO:0016251">
    <property type="term" value="F:RNA polymerase II general transcription initiation factor activity"/>
    <property type="evidence" value="ECO:0007669"/>
    <property type="project" value="TreeGrafter"/>
</dbReference>
<sequence>VDDFLRALDDFQPVIPDELTNLYLKRAGAATPDARVTRLVSLAAERFVRQIADDAYRCAVQRNQAQAREKKERGYDPRDKRLVLETEDLAAALKDYGVNLHKPPY</sequence>
<dbReference type="KEGG" id="olu:OSTLU_9028"/>
<dbReference type="eggNOG" id="KOG3423">
    <property type="taxonomic scope" value="Eukaryota"/>
</dbReference>
<dbReference type="PANTHER" id="PTHR21242:SF0">
    <property type="entry name" value="TRANSCRIPTION INITIATION FACTOR TFIID SUBUNIT 10"/>
    <property type="match status" value="1"/>
</dbReference>
<evidence type="ECO:0000313" key="6">
    <source>
        <dbReference type="EMBL" id="ABO94060.1"/>
    </source>
</evidence>
<evidence type="ECO:0000256" key="5">
    <source>
        <dbReference type="ARBA" id="ARBA00025730"/>
    </source>
</evidence>
<feature type="non-terminal residue" evidence="6">
    <location>
        <position position="1"/>
    </location>
</feature>
<name>A4RQP0_OSTLU</name>
<dbReference type="OrthoDB" id="154356at2759"/>
<comment type="subcellular location">
    <subcellularLocation>
        <location evidence="1">Nucleus</location>
    </subcellularLocation>
</comment>
<dbReference type="GO" id="GO:0000124">
    <property type="term" value="C:SAGA complex"/>
    <property type="evidence" value="ECO:0007669"/>
    <property type="project" value="TreeGrafter"/>
</dbReference>
<evidence type="ECO:0000256" key="4">
    <source>
        <dbReference type="ARBA" id="ARBA00023242"/>
    </source>
</evidence>
<dbReference type="Gramene" id="ABO94060">
    <property type="protein sequence ID" value="ABO94060"/>
    <property type="gene ID" value="OSTLU_9028"/>
</dbReference>
<keyword evidence="2" id="KW-0805">Transcription regulation</keyword>
<protein>
    <recommendedName>
        <fullName evidence="8">Transcription initiation factor TFIID subunit 10</fullName>
    </recommendedName>
</protein>
<dbReference type="GeneID" id="5000055"/>
<evidence type="ECO:0000256" key="2">
    <source>
        <dbReference type="ARBA" id="ARBA00023015"/>
    </source>
</evidence>
<dbReference type="GO" id="GO:1990841">
    <property type="term" value="F:promoter-specific chromatin binding"/>
    <property type="evidence" value="ECO:0007669"/>
    <property type="project" value="TreeGrafter"/>
</dbReference>
<reference evidence="6 7" key="1">
    <citation type="journal article" date="2007" name="Proc. Natl. Acad. Sci. U.S.A.">
        <title>The tiny eukaryote Ostreococcus provides genomic insights into the paradox of plankton speciation.</title>
        <authorList>
            <person name="Palenik B."/>
            <person name="Grimwood J."/>
            <person name="Aerts A."/>
            <person name="Rouze P."/>
            <person name="Salamov A."/>
            <person name="Putnam N."/>
            <person name="Dupont C."/>
            <person name="Jorgensen R."/>
            <person name="Derelle E."/>
            <person name="Rombauts S."/>
            <person name="Zhou K."/>
            <person name="Otillar R."/>
            <person name="Merchant S.S."/>
            <person name="Podell S."/>
            <person name="Gaasterland T."/>
            <person name="Napoli C."/>
            <person name="Gendler K."/>
            <person name="Manuell A."/>
            <person name="Tai V."/>
            <person name="Vallon O."/>
            <person name="Piganeau G."/>
            <person name="Jancek S."/>
            <person name="Heijde M."/>
            <person name="Jabbari K."/>
            <person name="Bowler C."/>
            <person name="Lohr M."/>
            <person name="Robbens S."/>
            <person name="Werner G."/>
            <person name="Dubchak I."/>
            <person name="Pazour G.J."/>
            <person name="Ren Q."/>
            <person name="Paulsen I."/>
            <person name="Delwiche C."/>
            <person name="Schmutz J."/>
            <person name="Rokhsar D."/>
            <person name="Van de Peer Y."/>
            <person name="Moreau H."/>
            <person name="Grigoriev I.V."/>
        </authorList>
    </citation>
    <scope>NUCLEOTIDE SEQUENCE [LARGE SCALE GENOMIC DNA]</scope>
    <source>
        <strain evidence="6 7">CCE9901</strain>
    </source>
</reference>
<dbReference type="CDD" id="cd07982">
    <property type="entry name" value="HFD_TAF10"/>
    <property type="match status" value="1"/>
</dbReference>
<evidence type="ECO:0000256" key="1">
    <source>
        <dbReference type="ARBA" id="ARBA00004123"/>
    </source>
</evidence>
<evidence type="ECO:0000313" key="7">
    <source>
        <dbReference type="Proteomes" id="UP000001568"/>
    </source>
</evidence>
<gene>
    <name evidence="6" type="ORF">OSTLU_9028</name>
</gene>
<dbReference type="GO" id="GO:0006367">
    <property type="term" value="P:transcription initiation at RNA polymerase II promoter"/>
    <property type="evidence" value="ECO:0007669"/>
    <property type="project" value="TreeGrafter"/>
</dbReference>
<dbReference type="AlphaFoldDB" id="A4RQP0"/>
<evidence type="ECO:0008006" key="8">
    <source>
        <dbReference type="Google" id="ProtNLM"/>
    </source>
</evidence>
<dbReference type="EMBL" id="CP000581">
    <property type="protein sequence ID" value="ABO94060.1"/>
    <property type="molecule type" value="Genomic_DNA"/>
</dbReference>
<dbReference type="RefSeq" id="XP_001415768.1">
    <property type="nucleotide sequence ID" value="XM_001415731.1"/>
</dbReference>
<keyword evidence="7" id="KW-1185">Reference proteome</keyword>
<dbReference type="PANTHER" id="PTHR21242">
    <property type="entry name" value="TRANSCRIPTION INITIATION FACTOR TFIID SUBUNIT 10"/>
    <property type="match status" value="1"/>
</dbReference>
<evidence type="ECO:0000256" key="3">
    <source>
        <dbReference type="ARBA" id="ARBA00023163"/>
    </source>
</evidence>
<dbReference type="GO" id="GO:0005669">
    <property type="term" value="C:transcription factor TFIID complex"/>
    <property type="evidence" value="ECO:0007669"/>
    <property type="project" value="TreeGrafter"/>
</dbReference>
<dbReference type="Proteomes" id="UP000001568">
    <property type="component" value="Chromosome 1"/>
</dbReference>
<proteinExistence type="inferred from homology"/>
<dbReference type="InterPro" id="IPR003923">
    <property type="entry name" value="TAF10"/>
</dbReference>
<keyword evidence="3" id="KW-0804">Transcription</keyword>
<organism evidence="6 7">
    <name type="scientific">Ostreococcus lucimarinus (strain CCE9901)</name>
    <dbReference type="NCBI Taxonomy" id="436017"/>
    <lineage>
        <taxon>Eukaryota</taxon>
        <taxon>Viridiplantae</taxon>
        <taxon>Chlorophyta</taxon>
        <taxon>Mamiellophyceae</taxon>
        <taxon>Mamiellales</taxon>
        <taxon>Bathycoccaceae</taxon>
        <taxon>Ostreococcus</taxon>
    </lineage>
</organism>
<dbReference type="PRINTS" id="PR01443">
    <property type="entry name" value="TFIID30KDSUB"/>
</dbReference>
<dbReference type="OMA" id="ALTMHIL"/>
<dbReference type="Pfam" id="PF03540">
    <property type="entry name" value="TAF10"/>
    <property type="match status" value="1"/>
</dbReference>
<dbReference type="HOGENOM" id="CLU_064104_4_1_1"/>
<dbReference type="STRING" id="436017.A4RQP0"/>
<accession>A4RQP0</accession>
<comment type="similarity">
    <text evidence="5">Belongs to the TAF10 family.</text>
</comment>
<keyword evidence="4" id="KW-0539">Nucleus</keyword>